<evidence type="ECO:0000313" key="2">
    <source>
        <dbReference type="Proteomes" id="UP000297703"/>
    </source>
</evidence>
<name>A0A4D9F330_9SAUR</name>
<dbReference type="AlphaFoldDB" id="A0A4D9F330"/>
<dbReference type="EMBL" id="QXTE01000021">
    <property type="protein sequence ID" value="TFK12540.1"/>
    <property type="molecule type" value="Genomic_DNA"/>
</dbReference>
<reference evidence="1 2" key="2">
    <citation type="submission" date="2019-04" db="EMBL/GenBank/DDBJ databases">
        <title>The genome sequence of big-headed turtle.</title>
        <authorList>
            <person name="Gong S."/>
        </authorList>
    </citation>
    <scope>NUCLEOTIDE SEQUENCE [LARGE SCALE GENOMIC DNA]</scope>
    <source>
        <strain evidence="1">DO16091913</strain>
        <tissue evidence="1">Muscle</tissue>
    </source>
</reference>
<dbReference type="Proteomes" id="UP000297703">
    <property type="component" value="Unassembled WGS sequence"/>
</dbReference>
<accession>A0A4D9F330</accession>
<reference evidence="1 2" key="1">
    <citation type="submission" date="2019-04" db="EMBL/GenBank/DDBJ databases">
        <title>Draft genome of the big-headed turtle Platysternon megacephalum.</title>
        <authorList>
            <person name="Gong S."/>
        </authorList>
    </citation>
    <scope>NUCLEOTIDE SEQUENCE [LARGE SCALE GENOMIC DNA]</scope>
    <source>
        <strain evidence="1">DO16091913</strain>
        <tissue evidence="1">Muscle</tissue>
    </source>
</reference>
<comment type="caution">
    <text evidence="1">The sequence shown here is derived from an EMBL/GenBank/DDBJ whole genome shotgun (WGS) entry which is preliminary data.</text>
</comment>
<organism evidence="1 2">
    <name type="scientific">Platysternon megacephalum</name>
    <name type="common">big-headed turtle</name>
    <dbReference type="NCBI Taxonomy" id="55544"/>
    <lineage>
        <taxon>Eukaryota</taxon>
        <taxon>Metazoa</taxon>
        <taxon>Chordata</taxon>
        <taxon>Craniata</taxon>
        <taxon>Vertebrata</taxon>
        <taxon>Euteleostomi</taxon>
        <taxon>Archelosauria</taxon>
        <taxon>Testudinata</taxon>
        <taxon>Testudines</taxon>
        <taxon>Cryptodira</taxon>
        <taxon>Durocryptodira</taxon>
        <taxon>Testudinoidea</taxon>
        <taxon>Platysternidae</taxon>
        <taxon>Platysternon</taxon>
    </lineage>
</organism>
<sequence length="142" mass="15938">MLLTNRNSPRIFMNSSGNKLNKSSCGLLQEKHGMSLPAPFSLFSSKPMQKINRTEHKKQLREGSSSGFCLQGLLETEGRKAVVCTLCCNVLMSFIFPLSARKPPFLTYPNYCIIPHKTSLLQELRTASHPLFSKIATHRLGR</sequence>
<protein>
    <submittedName>
        <fullName evidence="1">Sororin-B-like</fullName>
    </submittedName>
</protein>
<proteinExistence type="predicted"/>
<gene>
    <name evidence="1" type="ORF">DR999_PMT04110</name>
</gene>
<evidence type="ECO:0000313" key="1">
    <source>
        <dbReference type="EMBL" id="TFK12540.1"/>
    </source>
</evidence>
<keyword evidence="2" id="KW-1185">Reference proteome</keyword>